<dbReference type="Pfam" id="PF11276">
    <property type="entry name" value="DUF3078"/>
    <property type="match status" value="1"/>
</dbReference>
<evidence type="ECO:0008006" key="3">
    <source>
        <dbReference type="Google" id="ProtNLM"/>
    </source>
</evidence>
<sequence length="399" mass="45748">MVASYIDSLKACKVHMDSLMYAADTLDDNAGSDARFFRVFAPLTFYYSVAGHTFSINDKYKGVDDVSSAIDDALMSVYVNHPEYVVNTESDLSKIGSLHEEITSPIRHKVDYSREEASAPDVSLDTPVEIVIEKPNFWTFGGDYYLQFLQNYVSSNWYKGGESNYSMVASTTLQANYNNKQKVKFENKLELKLGFQTSSGDTLHNFKTTEDLIRYTGKLGLQASKNWYYTLQLIAYTQFMRGYKSNDPEVYSDILSPLNINLSLGMSYSVNAFNGKLTGSLQMAPIAYNFRYVGRKSLATRYGLEEGSHTMNDVGSECTIDLTWAFSDLIKWKTRLYGYTTYERTEVEWENTFTFQFNKYISTNIFIYPRFDDGSSVRHDDYGYWQFKEYASIGFAYSF</sequence>
<reference evidence="1 2" key="1">
    <citation type="submission" date="2015-06" db="EMBL/GenBank/DDBJ databases">
        <title>Prevotella sp. 109, sp. nov., a novel member of the family Prevotellaceae isolated from human faeces.</title>
        <authorList>
            <person name="Shkoporov A.N."/>
            <person name="Chaplin A.V."/>
            <person name="Kafarskaia L.I."/>
            <person name="Efimov B.A."/>
        </authorList>
    </citation>
    <scope>NUCLEOTIDE SEQUENCE [LARGE SCALE GENOMIC DNA]</scope>
    <source>
        <strain evidence="1 2">109</strain>
    </source>
</reference>
<evidence type="ECO:0000313" key="1">
    <source>
        <dbReference type="EMBL" id="KOO68878.1"/>
    </source>
</evidence>
<dbReference type="InterPro" id="IPR021428">
    <property type="entry name" value="DUF3078"/>
</dbReference>
<evidence type="ECO:0000313" key="2">
    <source>
        <dbReference type="Proteomes" id="UP000036951"/>
    </source>
</evidence>
<dbReference type="EMBL" id="LFQU01000008">
    <property type="protein sequence ID" value="KOO68878.1"/>
    <property type="molecule type" value="Genomic_DNA"/>
</dbReference>
<accession>A0A8E1QY68</accession>
<dbReference type="AlphaFoldDB" id="A0A8E1QY68"/>
<gene>
    <name evidence="1" type="ORF">ACU52_05865</name>
</gene>
<keyword evidence="2" id="KW-1185">Reference proteome</keyword>
<comment type="caution">
    <text evidence="1">The sequence shown here is derived from an EMBL/GenBank/DDBJ whole genome shotgun (WGS) entry which is preliminary data.</text>
</comment>
<organism evidence="1 2">
    <name type="scientific">Xylanibacter rarus</name>
    <dbReference type="NCBI Taxonomy" id="1676614"/>
    <lineage>
        <taxon>Bacteria</taxon>
        <taxon>Pseudomonadati</taxon>
        <taxon>Bacteroidota</taxon>
        <taxon>Bacteroidia</taxon>
        <taxon>Bacteroidales</taxon>
        <taxon>Prevotellaceae</taxon>
        <taxon>Xylanibacter</taxon>
    </lineage>
</organism>
<protein>
    <recommendedName>
        <fullName evidence="3">DUF3078 domain-containing protein</fullName>
    </recommendedName>
</protein>
<dbReference type="Proteomes" id="UP000036951">
    <property type="component" value="Unassembled WGS sequence"/>
</dbReference>
<proteinExistence type="predicted"/>
<name>A0A8E1QY68_9BACT</name>